<dbReference type="InterPro" id="IPR001356">
    <property type="entry name" value="HD"/>
</dbReference>
<dbReference type="GO" id="GO:0003677">
    <property type="term" value="F:DNA binding"/>
    <property type="evidence" value="ECO:0007669"/>
    <property type="project" value="UniProtKB-UniRule"/>
</dbReference>
<dbReference type="InterPro" id="IPR006563">
    <property type="entry name" value="POX_dom"/>
</dbReference>
<dbReference type="Proteomes" id="UP000032180">
    <property type="component" value="Chromosome 2"/>
</dbReference>
<organism evidence="10 11">
    <name type="scientific">Leersia perrieri</name>
    <dbReference type="NCBI Taxonomy" id="77586"/>
    <lineage>
        <taxon>Eukaryota</taxon>
        <taxon>Viridiplantae</taxon>
        <taxon>Streptophyta</taxon>
        <taxon>Embryophyta</taxon>
        <taxon>Tracheophyta</taxon>
        <taxon>Spermatophyta</taxon>
        <taxon>Magnoliopsida</taxon>
        <taxon>Liliopsida</taxon>
        <taxon>Poales</taxon>
        <taxon>Poaceae</taxon>
        <taxon>BOP clade</taxon>
        <taxon>Oryzoideae</taxon>
        <taxon>Oryzeae</taxon>
        <taxon>Oryzinae</taxon>
        <taxon>Leersia</taxon>
    </lineage>
</organism>
<dbReference type="GO" id="GO:0005634">
    <property type="term" value="C:nucleus"/>
    <property type="evidence" value="ECO:0007669"/>
    <property type="project" value="UniProtKB-SubCell"/>
</dbReference>
<proteinExistence type="inferred from homology"/>
<dbReference type="Gramene" id="LPERR02G08020.1">
    <property type="protein sequence ID" value="LPERR02G08020.1"/>
    <property type="gene ID" value="LPERR02G08020"/>
</dbReference>
<evidence type="ECO:0000256" key="2">
    <source>
        <dbReference type="ARBA" id="ARBA00006454"/>
    </source>
</evidence>
<feature type="domain" description="Homeobox" evidence="9">
    <location>
        <begin position="306"/>
        <end position="369"/>
    </location>
</feature>
<evidence type="ECO:0000256" key="1">
    <source>
        <dbReference type="ARBA" id="ARBA00004123"/>
    </source>
</evidence>
<evidence type="ECO:0000313" key="11">
    <source>
        <dbReference type="Proteomes" id="UP000032180"/>
    </source>
</evidence>
<evidence type="ECO:0000256" key="7">
    <source>
        <dbReference type="ARBA" id="ARBA00023242"/>
    </source>
</evidence>
<keyword evidence="11" id="KW-1185">Reference proteome</keyword>
<accession>A0A0D9VDY8</accession>
<protein>
    <recommendedName>
        <fullName evidence="9">Homeobox domain-containing protein</fullName>
    </recommendedName>
</protein>
<dbReference type="AlphaFoldDB" id="A0A0D9VDY8"/>
<dbReference type="InterPro" id="IPR009057">
    <property type="entry name" value="Homeodomain-like_sf"/>
</dbReference>
<dbReference type="SUPFAM" id="SSF46689">
    <property type="entry name" value="Homeodomain-like"/>
    <property type="match status" value="1"/>
</dbReference>
<dbReference type="STRING" id="77586.A0A0D9VDY8"/>
<comment type="similarity">
    <text evidence="2">Belongs to the TALE/BELL homeobox family.</text>
</comment>
<dbReference type="InterPro" id="IPR008422">
    <property type="entry name" value="KN_HD"/>
</dbReference>
<feature type="DNA-binding region" description="Homeobox" evidence="8">
    <location>
        <begin position="308"/>
        <end position="370"/>
    </location>
</feature>
<dbReference type="eggNOG" id="KOG0773">
    <property type="taxonomic scope" value="Eukaryota"/>
</dbReference>
<dbReference type="SMART" id="SM00389">
    <property type="entry name" value="HOX"/>
    <property type="match status" value="1"/>
</dbReference>
<dbReference type="CDD" id="cd00086">
    <property type="entry name" value="homeodomain"/>
    <property type="match status" value="1"/>
</dbReference>
<dbReference type="InterPro" id="IPR050224">
    <property type="entry name" value="TALE_homeobox"/>
</dbReference>
<keyword evidence="6" id="KW-0804">Transcription</keyword>
<dbReference type="HOGENOM" id="CLU_031764_0_0_1"/>
<dbReference type="EnsemblPlants" id="LPERR02G08020.1">
    <property type="protein sequence ID" value="LPERR02G08020.1"/>
    <property type="gene ID" value="LPERR02G08020"/>
</dbReference>
<dbReference type="GO" id="GO:0006355">
    <property type="term" value="P:regulation of DNA-templated transcription"/>
    <property type="evidence" value="ECO:0007669"/>
    <property type="project" value="InterPro"/>
</dbReference>
<keyword evidence="3" id="KW-0805">Transcription regulation</keyword>
<comment type="subcellular location">
    <subcellularLocation>
        <location evidence="1 8">Nucleus</location>
    </subcellularLocation>
</comment>
<sequence length="404" mass="42835">MVDFHPTMSSNPSFSHFGFDAMNGYFMSTATGNALLAAGDSPLFHPTMAPPDHGGETAAMEFAAANNLVLASLATQLFGAAPAPPQPEEEMGGGGGGYGVAGGESSGAVSLACLGHSDAMAAASAGWSPEKKPSCNWIGNNAGGWLFAGLPEAAAAAGFVYAATPATASELSLSLCSRSSSESFLNAAAAGDATSHRLRSELLTILQLMDQKYNQCLDEIQTTTARFSGAGAAGICAPFAHRAVSAMYHGLRRRIAGEIMSATARPCRGGHESSSAVTGGGERERNWESAFIQKHWAVHQLRRGEQQCWRPQRGLPEKSVAVLKAWMFENFLRPYPKDSEKEMLAARSGLSRNQVSNWFINARVRLWKPMIEEMCEELKRSSSGISGGNQALAMEHLSSQDVVS</sequence>
<evidence type="ECO:0000313" key="10">
    <source>
        <dbReference type="EnsemblPlants" id="LPERR02G08020.1"/>
    </source>
</evidence>
<dbReference type="Gene3D" id="1.10.10.60">
    <property type="entry name" value="Homeodomain-like"/>
    <property type="match status" value="1"/>
</dbReference>
<name>A0A0D9VDY8_9ORYZ</name>
<reference evidence="11" key="2">
    <citation type="submission" date="2013-12" db="EMBL/GenBank/DDBJ databases">
        <authorList>
            <person name="Yu Y."/>
            <person name="Lee S."/>
            <person name="de Baynast K."/>
            <person name="Wissotski M."/>
            <person name="Liu L."/>
            <person name="Talag J."/>
            <person name="Goicoechea J."/>
            <person name="Angelova A."/>
            <person name="Jetty R."/>
            <person name="Kudrna D."/>
            <person name="Golser W."/>
            <person name="Rivera L."/>
            <person name="Zhang J."/>
            <person name="Wing R."/>
        </authorList>
    </citation>
    <scope>NUCLEOTIDE SEQUENCE</scope>
</reference>
<keyword evidence="7 8" id="KW-0539">Nucleus</keyword>
<evidence type="ECO:0000256" key="5">
    <source>
        <dbReference type="ARBA" id="ARBA00023155"/>
    </source>
</evidence>
<evidence type="ECO:0000256" key="4">
    <source>
        <dbReference type="ARBA" id="ARBA00023125"/>
    </source>
</evidence>
<evidence type="ECO:0000259" key="9">
    <source>
        <dbReference type="PROSITE" id="PS50071"/>
    </source>
</evidence>
<keyword evidence="4 8" id="KW-0238">DNA-binding</keyword>
<reference evidence="10" key="3">
    <citation type="submission" date="2015-04" db="UniProtKB">
        <authorList>
            <consortium name="EnsemblPlants"/>
        </authorList>
    </citation>
    <scope>IDENTIFICATION</scope>
</reference>
<dbReference type="Pfam" id="PF07526">
    <property type="entry name" value="POX"/>
    <property type="match status" value="1"/>
</dbReference>
<reference evidence="10 11" key="1">
    <citation type="submission" date="2012-08" db="EMBL/GenBank/DDBJ databases">
        <title>Oryza genome evolution.</title>
        <authorList>
            <person name="Wing R.A."/>
        </authorList>
    </citation>
    <scope>NUCLEOTIDE SEQUENCE</scope>
</reference>
<dbReference type="Pfam" id="PF05920">
    <property type="entry name" value="Homeobox_KN"/>
    <property type="match status" value="1"/>
</dbReference>
<evidence type="ECO:0000256" key="3">
    <source>
        <dbReference type="ARBA" id="ARBA00023015"/>
    </source>
</evidence>
<dbReference type="PANTHER" id="PTHR11850">
    <property type="entry name" value="HOMEOBOX PROTEIN TRANSCRIPTION FACTORS"/>
    <property type="match status" value="1"/>
</dbReference>
<evidence type="ECO:0000256" key="6">
    <source>
        <dbReference type="ARBA" id="ARBA00023163"/>
    </source>
</evidence>
<keyword evidence="5 8" id="KW-0371">Homeobox</keyword>
<evidence type="ECO:0000256" key="8">
    <source>
        <dbReference type="PROSITE-ProRule" id="PRU00108"/>
    </source>
</evidence>
<dbReference type="PROSITE" id="PS50071">
    <property type="entry name" value="HOMEOBOX_2"/>
    <property type="match status" value="1"/>
</dbReference>